<evidence type="ECO:0000256" key="2">
    <source>
        <dbReference type="SAM" id="SignalP"/>
    </source>
</evidence>
<evidence type="ECO:0000313" key="3">
    <source>
        <dbReference type="EMBL" id="KAK0644042.1"/>
    </source>
</evidence>
<proteinExistence type="predicted"/>
<keyword evidence="2" id="KW-0732">Signal</keyword>
<feature type="compositionally biased region" description="Acidic residues" evidence="1">
    <location>
        <begin position="126"/>
        <end position="149"/>
    </location>
</feature>
<name>A0AA39Y123_9PEZI</name>
<feature type="compositionally biased region" description="Basic and acidic residues" evidence="1">
    <location>
        <begin position="107"/>
        <end position="125"/>
    </location>
</feature>
<comment type="caution">
    <text evidence="3">The sequence shown here is derived from an EMBL/GenBank/DDBJ whole genome shotgun (WGS) entry which is preliminary data.</text>
</comment>
<dbReference type="AlphaFoldDB" id="A0AA39Y123"/>
<accession>A0AA39Y123</accession>
<protein>
    <submittedName>
        <fullName evidence="3">Uncharacterized protein</fullName>
    </submittedName>
</protein>
<gene>
    <name evidence="3" type="ORF">B0T16DRAFT_494946</name>
</gene>
<feature type="region of interest" description="Disordered" evidence="1">
    <location>
        <begin position="103"/>
        <end position="149"/>
    </location>
</feature>
<feature type="chain" id="PRO_5041470359" evidence="2">
    <location>
        <begin position="22"/>
        <end position="149"/>
    </location>
</feature>
<reference evidence="3" key="1">
    <citation type="submission" date="2023-06" db="EMBL/GenBank/DDBJ databases">
        <title>Genome-scale phylogeny and comparative genomics of the fungal order Sordariales.</title>
        <authorList>
            <consortium name="Lawrence Berkeley National Laboratory"/>
            <person name="Hensen N."/>
            <person name="Bonometti L."/>
            <person name="Westerberg I."/>
            <person name="Brannstrom I.O."/>
            <person name="Guillou S."/>
            <person name="Cros-Aarteil S."/>
            <person name="Calhoun S."/>
            <person name="Haridas S."/>
            <person name="Kuo A."/>
            <person name="Mondo S."/>
            <person name="Pangilinan J."/>
            <person name="Riley R."/>
            <person name="Labutti K."/>
            <person name="Andreopoulos B."/>
            <person name="Lipzen A."/>
            <person name="Chen C."/>
            <person name="Yanf M."/>
            <person name="Daum C."/>
            <person name="Ng V."/>
            <person name="Clum A."/>
            <person name="Steindorff A."/>
            <person name="Ohm R."/>
            <person name="Martin F."/>
            <person name="Silar P."/>
            <person name="Natvig D."/>
            <person name="Lalanne C."/>
            <person name="Gautier V."/>
            <person name="Ament-Velasquez S.L."/>
            <person name="Kruys A."/>
            <person name="Hutchinson M.I."/>
            <person name="Powell A.J."/>
            <person name="Barry K."/>
            <person name="Miller A.N."/>
            <person name="Grigoriev I.V."/>
            <person name="Debuchy R."/>
            <person name="Gladieux P."/>
            <person name="Thoren M.H."/>
            <person name="Johannesson H."/>
        </authorList>
    </citation>
    <scope>NUCLEOTIDE SEQUENCE</scope>
    <source>
        <strain evidence="3">SMH2532-1</strain>
    </source>
</reference>
<feature type="signal peptide" evidence="2">
    <location>
        <begin position="1"/>
        <end position="21"/>
    </location>
</feature>
<sequence length="149" mass="16555">MARFPLLALATVASLITTSTGYGFKKPCVLDKDICGWALQSDYGYDNEYLAFATNDANQDTGSGTIIYDSIYNCYPNGEVVWSVWCGGGGTCDKQASASSHAYCKGEPVDTGREPPRFDEGGEEWHEGEDEPWYGEEEPYYPPDEEWYP</sequence>
<evidence type="ECO:0000256" key="1">
    <source>
        <dbReference type="SAM" id="MobiDB-lite"/>
    </source>
</evidence>
<dbReference type="Proteomes" id="UP001174936">
    <property type="component" value="Unassembled WGS sequence"/>
</dbReference>
<evidence type="ECO:0000313" key="4">
    <source>
        <dbReference type="Proteomes" id="UP001174936"/>
    </source>
</evidence>
<dbReference type="EMBL" id="JAULSV010000005">
    <property type="protein sequence ID" value="KAK0644042.1"/>
    <property type="molecule type" value="Genomic_DNA"/>
</dbReference>
<keyword evidence="4" id="KW-1185">Reference proteome</keyword>
<organism evidence="3 4">
    <name type="scientific">Cercophora newfieldiana</name>
    <dbReference type="NCBI Taxonomy" id="92897"/>
    <lineage>
        <taxon>Eukaryota</taxon>
        <taxon>Fungi</taxon>
        <taxon>Dikarya</taxon>
        <taxon>Ascomycota</taxon>
        <taxon>Pezizomycotina</taxon>
        <taxon>Sordariomycetes</taxon>
        <taxon>Sordariomycetidae</taxon>
        <taxon>Sordariales</taxon>
        <taxon>Lasiosphaeriaceae</taxon>
        <taxon>Cercophora</taxon>
    </lineage>
</organism>